<feature type="region of interest" description="Disordered" evidence="2">
    <location>
        <begin position="108"/>
        <end position="210"/>
    </location>
</feature>
<dbReference type="AlphaFoldDB" id="A0A4V4M2U0"/>
<keyword evidence="1" id="KW-0175">Coiled coil</keyword>
<protein>
    <recommendedName>
        <fullName evidence="3">Striatin N-terminal domain-containing protein</fullName>
    </recommendedName>
</protein>
<sequence length="460" mass="51117">QQQQQQQQQQTQHSNLPPQQLIPRASQPQQQTEPSDLSLANILHYLQSEWRRYERDRNEWEIERAEMRARLALLEGEKRATDNVKSDLLRRVKMLEYALRQERAKFIALSNPRSTSPKSANSGESNDDKNASGGGNTNTNTTSNTNASAIHPTKKATLKFDGDDSQKSDDSPDLSSSNTLLNHSHNNSSLPQWLKSSNHAKDTKTRSKSRQYLQQCLEEITYLTDPSTLNPLTGRPYKDVDGLEIEKLPHSVPMESTSPNSSEKINQQLSNSLSNSVTIDESSGGPIVSHPIVENEESVRAQLATPSGPSSPPVIASNIFDQKAQEMHKTQTEPEEHDDDEDDQDDQTVIDQDNDANDKEEEQNGDDNPEAEATFTPVTHSNDQKDTTKTNETIDEDAKVSKEQLEDENLVKPEDPMNADAPSEAKAEAAAEKSEHSAQSTQPQTEGAVEPANHPEDVSK</sequence>
<dbReference type="InterPro" id="IPR051488">
    <property type="entry name" value="WD_repeat_striatin"/>
</dbReference>
<evidence type="ECO:0000313" key="4">
    <source>
        <dbReference type="EMBL" id="TIB26834.1"/>
    </source>
</evidence>
<feature type="compositionally biased region" description="Acidic residues" evidence="2">
    <location>
        <begin position="335"/>
        <end position="370"/>
    </location>
</feature>
<dbReference type="PANTHER" id="PTHR15653">
    <property type="entry name" value="STRIATIN"/>
    <property type="match status" value="1"/>
</dbReference>
<feature type="compositionally biased region" description="Basic and acidic residues" evidence="2">
    <location>
        <begin position="423"/>
        <end position="436"/>
    </location>
</feature>
<dbReference type="InterPro" id="IPR013258">
    <property type="entry name" value="Striatin_N"/>
</dbReference>
<feature type="domain" description="Striatin N-terminal" evidence="3">
    <location>
        <begin position="38"/>
        <end position="226"/>
    </location>
</feature>
<dbReference type="PANTHER" id="PTHR15653:SF0">
    <property type="entry name" value="CONNECTOR OF KINASE TO AP-1, ISOFORM E"/>
    <property type="match status" value="1"/>
</dbReference>
<feature type="non-terminal residue" evidence="4">
    <location>
        <position position="1"/>
    </location>
</feature>
<feature type="compositionally biased region" description="Low complexity" evidence="2">
    <location>
        <begin position="266"/>
        <end position="276"/>
    </location>
</feature>
<feature type="compositionally biased region" description="Basic and acidic residues" evidence="2">
    <location>
        <begin position="396"/>
        <end position="415"/>
    </location>
</feature>
<feature type="compositionally biased region" description="Low complexity" evidence="2">
    <location>
        <begin position="137"/>
        <end position="149"/>
    </location>
</feature>
<evidence type="ECO:0000256" key="1">
    <source>
        <dbReference type="ARBA" id="ARBA00023054"/>
    </source>
</evidence>
<dbReference type="Proteomes" id="UP000310689">
    <property type="component" value="Unassembled WGS sequence"/>
</dbReference>
<feature type="compositionally biased region" description="Polar residues" evidence="2">
    <location>
        <begin position="111"/>
        <end position="124"/>
    </location>
</feature>
<reference evidence="4 5" key="1">
    <citation type="submission" date="2019-03" db="EMBL/GenBank/DDBJ databases">
        <title>Sequencing 23 genomes of Wallemia ichthyophaga.</title>
        <authorList>
            <person name="Gostincar C."/>
        </authorList>
    </citation>
    <scope>NUCLEOTIDE SEQUENCE [LARGE SCALE GENOMIC DNA]</scope>
    <source>
        <strain evidence="4 5">EXF-6200</strain>
    </source>
</reference>
<evidence type="ECO:0000256" key="2">
    <source>
        <dbReference type="SAM" id="MobiDB-lite"/>
    </source>
</evidence>
<feature type="region of interest" description="Disordered" evidence="2">
    <location>
        <begin position="250"/>
        <end position="289"/>
    </location>
</feature>
<evidence type="ECO:0000259" key="3">
    <source>
        <dbReference type="Pfam" id="PF08232"/>
    </source>
</evidence>
<dbReference type="Pfam" id="PF08232">
    <property type="entry name" value="Striatin"/>
    <property type="match status" value="1"/>
</dbReference>
<gene>
    <name evidence="4" type="ORF">E3P86_04147</name>
</gene>
<accession>A0A4V4M2U0</accession>
<feature type="compositionally biased region" description="Polar residues" evidence="2">
    <location>
        <begin position="26"/>
        <end position="35"/>
    </location>
</feature>
<dbReference type="Gene3D" id="1.20.5.300">
    <property type="match status" value="1"/>
</dbReference>
<organism evidence="4 5">
    <name type="scientific">Wallemia ichthyophaga</name>
    <dbReference type="NCBI Taxonomy" id="245174"/>
    <lineage>
        <taxon>Eukaryota</taxon>
        <taxon>Fungi</taxon>
        <taxon>Dikarya</taxon>
        <taxon>Basidiomycota</taxon>
        <taxon>Wallemiomycotina</taxon>
        <taxon>Wallemiomycetes</taxon>
        <taxon>Wallemiales</taxon>
        <taxon>Wallemiaceae</taxon>
        <taxon>Wallemia</taxon>
    </lineage>
</organism>
<name>A0A4V4M2U0_WALIC</name>
<proteinExistence type="predicted"/>
<feature type="compositionally biased region" description="Basic and acidic residues" evidence="2">
    <location>
        <begin position="158"/>
        <end position="170"/>
    </location>
</feature>
<feature type="compositionally biased region" description="Low complexity" evidence="2">
    <location>
        <begin position="174"/>
        <end position="190"/>
    </location>
</feature>
<feature type="compositionally biased region" description="Low complexity" evidence="2">
    <location>
        <begin position="1"/>
        <end position="12"/>
    </location>
</feature>
<feature type="compositionally biased region" description="Basic and acidic residues" evidence="2">
    <location>
        <begin position="325"/>
        <end position="334"/>
    </location>
</feature>
<comment type="caution">
    <text evidence="4">The sequence shown here is derived from an EMBL/GenBank/DDBJ whole genome shotgun (WGS) entry which is preliminary data.</text>
</comment>
<dbReference type="EMBL" id="SPOI01000554">
    <property type="protein sequence ID" value="TIB26834.1"/>
    <property type="molecule type" value="Genomic_DNA"/>
</dbReference>
<feature type="region of interest" description="Disordered" evidence="2">
    <location>
        <begin position="325"/>
        <end position="460"/>
    </location>
</feature>
<feature type="region of interest" description="Disordered" evidence="2">
    <location>
        <begin position="1"/>
        <end position="36"/>
    </location>
</feature>
<evidence type="ECO:0000313" key="5">
    <source>
        <dbReference type="Proteomes" id="UP000310689"/>
    </source>
</evidence>
<feature type="compositionally biased region" description="Polar residues" evidence="2">
    <location>
        <begin position="254"/>
        <end position="265"/>
    </location>
</feature>